<comment type="caution">
    <text evidence="1">The sequence shown here is derived from an EMBL/GenBank/DDBJ whole genome shotgun (WGS) entry which is preliminary data.</text>
</comment>
<reference evidence="1" key="1">
    <citation type="journal article" date="2015" name="Proc. Natl. Acad. Sci. U.S.A.">
        <title>Networks of energetic and metabolic interactions define dynamics in microbial communities.</title>
        <authorList>
            <person name="Embree M."/>
            <person name="Liu J.K."/>
            <person name="Al-Bassam M.M."/>
            <person name="Zengler K."/>
        </authorList>
    </citation>
    <scope>NUCLEOTIDE SEQUENCE</scope>
</reference>
<dbReference type="EMBL" id="LNQE01001572">
    <property type="protein sequence ID" value="KUG15239.1"/>
    <property type="molecule type" value="Genomic_DNA"/>
</dbReference>
<sequence length="60" mass="6757">MHVFAALLDEQEALARQRPATIREEIQEILARVPRPCTPPGTDIEEAYQDACSCRFRSGV</sequence>
<gene>
    <name evidence="1" type="ORF">ASZ90_015115</name>
</gene>
<proteinExistence type="predicted"/>
<name>A0A0W8F2V9_9ZZZZ</name>
<organism evidence="1">
    <name type="scientific">hydrocarbon metagenome</name>
    <dbReference type="NCBI Taxonomy" id="938273"/>
    <lineage>
        <taxon>unclassified sequences</taxon>
        <taxon>metagenomes</taxon>
        <taxon>ecological metagenomes</taxon>
    </lineage>
</organism>
<protein>
    <submittedName>
        <fullName evidence="1">Uncharacterized protein</fullName>
    </submittedName>
</protein>
<dbReference type="AlphaFoldDB" id="A0A0W8F2V9"/>
<evidence type="ECO:0000313" key="1">
    <source>
        <dbReference type="EMBL" id="KUG15239.1"/>
    </source>
</evidence>
<accession>A0A0W8F2V9</accession>